<dbReference type="Proteomes" id="UP000485484">
    <property type="component" value="Unassembled WGS sequence"/>
</dbReference>
<organism evidence="10">
    <name type="scientific">candidate division TA06 bacterium ADurb.Bin417</name>
    <dbReference type="NCBI Taxonomy" id="1852828"/>
    <lineage>
        <taxon>Bacteria</taxon>
        <taxon>Bacteria division TA06</taxon>
    </lineage>
</organism>
<sequence>MSELCVIILAAGKGTRMKSDLQKVLHQLLGKPMIHHLVEEVRRLEPVKVLVVVGHQKEEVMQRLEGLPVEFVEQTEMRGTGDAVRRAVERLPGYAGEILVLCGDSPLLRSETLLKLLELHRREGPAATLLTARLENPTGYGRIKRNGTGLVEAIVEQADATDEERRITEVNSGVYVFAAPRLFETLPGLRPDNAKGEYYLTDVIKFLRTAGERVAAQVVADPSEILGVNTPEELERARQILARRRQS</sequence>
<comment type="similarity">
    <text evidence="2">In the N-terminal section; belongs to the N-acetylglucosamine-1-phosphate uridyltransferase family.</text>
</comment>
<dbReference type="PANTHER" id="PTHR43584:SF3">
    <property type="entry name" value="BIFUNCTIONAL PROTEIN GLMU"/>
    <property type="match status" value="1"/>
</dbReference>
<keyword evidence="3" id="KW-0808">Transferase</keyword>
<proteinExistence type="inferred from homology"/>
<evidence type="ECO:0000256" key="5">
    <source>
        <dbReference type="ARBA" id="ARBA00023315"/>
    </source>
</evidence>
<comment type="caution">
    <text evidence="10">The sequence shown here is derived from an EMBL/GenBank/DDBJ whole genome shotgun (WGS) entry which is preliminary data.</text>
</comment>
<dbReference type="PANTHER" id="PTHR43584">
    <property type="entry name" value="NUCLEOTIDYL TRANSFERASE"/>
    <property type="match status" value="1"/>
</dbReference>
<evidence type="ECO:0000256" key="8">
    <source>
        <dbReference type="ARBA" id="ARBA00049628"/>
    </source>
</evidence>
<dbReference type="SUPFAM" id="SSF53448">
    <property type="entry name" value="Nucleotide-diphospho-sugar transferases"/>
    <property type="match status" value="1"/>
</dbReference>
<reference evidence="10" key="1">
    <citation type="submission" date="2017-02" db="EMBL/GenBank/DDBJ databases">
        <title>Delving into the versatile metabolic prowess of the omnipresent phylum Bacteroidetes.</title>
        <authorList>
            <person name="Nobu M.K."/>
            <person name="Mei R."/>
            <person name="Narihiro T."/>
            <person name="Kuroda K."/>
            <person name="Liu W.-T."/>
        </authorList>
    </citation>
    <scope>NUCLEOTIDE SEQUENCE</scope>
    <source>
        <strain evidence="10">ADurb.Bin417</strain>
    </source>
</reference>
<dbReference type="InterPro" id="IPR025877">
    <property type="entry name" value="MobA-like_NTP_Trfase"/>
</dbReference>
<comment type="function">
    <text evidence="8">Catalyzes the last two sequential reactions in the de novo biosynthetic pathway for UDP-N-acetylglucosamine (UDP-GlcNAc). The C-terminal domain catalyzes the transfer of acetyl group from acetyl coenzyme A to glucosamine-1-phosphate (GlcN-1-P) to produce N-acetylglucosamine-1-phosphate (GlcNAc-1-P), which is converted into UDP-GlcNAc by the transfer of uridine 5-monophosphate (from uridine 5-triphosphate), a reaction catalyzed by the N-terminal domain.</text>
</comment>
<evidence type="ECO:0000259" key="9">
    <source>
        <dbReference type="Pfam" id="PF12804"/>
    </source>
</evidence>
<evidence type="ECO:0000256" key="1">
    <source>
        <dbReference type="ARBA" id="ARBA00007707"/>
    </source>
</evidence>
<comment type="catalytic activity">
    <reaction evidence="7">
        <text>N-acetyl-alpha-D-glucosamine 1-phosphate + UTP + H(+) = UDP-N-acetyl-alpha-D-glucosamine + diphosphate</text>
        <dbReference type="Rhea" id="RHEA:13509"/>
        <dbReference type="ChEBI" id="CHEBI:15378"/>
        <dbReference type="ChEBI" id="CHEBI:33019"/>
        <dbReference type="ChEBI" id="CHEBI:46398"/>
        <dbReference type="ChEBI" id="CHEBI:57705"/>
        <dbReference type="ChEBI" id="CHEBI:57776"/>
        <dbReference type="EC" id="2.7.7.23"/>
    </reaction>
</comment>
<feature type="domain" description="MobA-like NTP transferase" evidence="9">
    <location>
        <begin position="6"/>
        <end position="189"/>
    </location>
</feature>
<evidence type="ECO:0000256" key="7">
    <source>
        <dbReference type="ARBA" id="ARBA00048493"/>
    </source>
</evidence>
<evidence type="ECO:0000313" key="10">
    <source>
        <dbReference type="EMBL" id="OPZ92849.1"/>
    </source>
</evidence>
<dbReference type="EMBL" id="MWAK01000063">
    <property type="protein sequence ID" value="OPZ92849.1"/>
    <property type="molecule type" value="Genomic_DNA"/>
</dbReference>
<keyword evidence="5" id="KW-0012">Acyltransferase</keyword>
<dbReference type="GO" id="GO:0019134">
    <property type="term" value="F:glucosamine-1-phosphate N-acetyltransferase activity"/>
    <property type="evidence" value="ECO:0007669"/>
    <property type="project" value="UniProtKB-EC"/>
</dbReference>
<dbReference type="InterPro" id="IPR029044">
    <property type="entry name" value="Nucleotide-diphossugar_trans"/>
</dbReference>
<dbReference type="Pfam" id="PF12804">
    <property type="entry name" value="NTP_transf_3"/>
    <property type="match status" value="1"/>
</dbReference>
<evidence type="ECO:0000256" key="2">
    <source>
        <dbReference type="ARBA" id="ARBA00007947"/>
    </source>
</evidence>
<accession>A0A1V5MI17</accession>
<gene>
    <name evidence="10" type="primary">glmU_1</name>
    <name evidence="10" type="ORF">BWY73_00603</name>
</gene>
<evidence type="ECO:0000256" key="3">
    <source>
        <dbReference type="ARBA" id="ARBA00022679"/>
    </source>
</evidence>
<comment type="catalytic activity">
    <reaction evidence="6">
        <text>alpha-D-glucosamine 1-phosphate + acetyl-CoA = N-acetyl-alpha-D-glucosamine 1-phosphate + CoA + H(+)</text>
        <dbReference type="Rhea" id="RHEA:13725"/>
        <dbReference type="ChEBI" id="CHEBI:15378"/>
        <dbReference type="ChEBI" id="CHEBI:57287"/>
        <dbReference type="ChEBI" id="CHEBI:57288"/>
        <dbReference type="ChEBI" id="CHEBI:57776"/>
        <dbReference type="ChEBI" id="CHEBI:58516"/>
        <dbReference type="EC" id="2.3.1.157"/>
    </reaction>
</comment>
<dbReference type="AlphaFoldDB" id="A0A1V5MI17"/>
<dbReference type="Gene3D" id="3.90.550.10">
    <property type="entry name" value="Spore Coat Polysaccharide Biosynthesis Protein SpsA, Chain A"/>
    <property type="match status" value="1"/>
</dbReference>
<protein>
    <submittedName>
        <fullName evidence="10">Bifunctional protein GlmU</fullName>
    </submittedName>
</protein>
<dbReference type="InterPro" id="IPR050065">
    <property type="entry name" value="GlmU-like"/>
</dbReference>
<comment type="similarity">
    <text evidence="1">In the C-terminal section; belongs to the transferase hexapeptide repeat family.</text>
</comment>
<evidence type="ECO:0000256" key="6">
    <source>
        <dbReference type="ARBA" id="ARBA00048247"/>
    </source>
</evidence>
<dbReference type="GO" id="GO:0003977">
    <property type="term" value="F:UDP-N-acetylglucosamine diphosphorylase activity"/>
    <property type="evidence" value="ECO:0007669"/>
    <property type="project" value="UniProtKB-EC"/>
</dbReference>
<name>A0A1V5MI17_UNCT6</name>
<evidence type="ECO:0000256" key="4">
    <source>
        <dbReference type="ARBA" id="ARBA00022695"/>
    </source>
</evidence>
<dbReference type="CDD" id="cd02540">
    <property type="entry name" value="GT2_GlmU_N_bac"/>
    <property type="match status" value="1"/>
</dbReference>
<keyword evidence="4" id="KW-0548">Nucleotidyltransferase</keyword>